<dbReference type="PANTHER" id="PTHR37433">
    <property type="entry name" value="PROTEIN CBG25136-RELATED"/>
    <property type="match status" value="1"/>
</dbReference>
<dbReference type="AlphaFoldDB" id="A0AAV5VSW2"/>
<dbReference type="PANTHER" id="PTHR37433:SF5">
    <property type="entry name" value="DUF753 DOMAIN-CONTAINING PROTEIN-RELATED"/>
    <property type="match status" value="1"/>
</dbReference>
<evidence type="ECO:0000313" key="2">
    <source>
        <dbReference type="Proteomes" id="UP001432322"/>
    </source>
</evidence>
<feature type="non-terminal residue" evidence="1">
    <location>
        <position position="161"/>
    </location>
</feature>
<keyword evidence="2" id="KW-1185">Reference proteome</keyword>
<accession>A0AAV5VSW2</accession>
<gene>
    <name evidence="1" type="ORF">PFISCL1PPCAC_12948</name>
</gene>
<feature type="non-terminal residue" evidence="1">
    <location>
        <position position="1"/>
    </location>
</feature>
<dbReference type="EMBL" id="BTSY01000004">
    <property type="protein sequence ID" value="GMT21651.1"/>
    <property type="molecule type" value="Genomic_DNA"/>
</dbReference>
<name>A0AAV5VSW2_9BILA</name>
<proteinExistence type="predicted"/>
<comment type="caution">
    <text evidence="1">The sequence shown here is derived from an EMBL/GenBank/DDBJ whole genome shotgun (WGS) entry which is preliminary data.</text>
</comment>
<protein>
    <submittedName>
        <fullName evidence="1">Uncharacterized protein</fullName>
    </submittedName>
</protein>
<organism evidence="1 2">
    <name type="scientific">Pristionchus fissidentatus</name>
    <dbReference type="NCBI Taxonomy" id="1538716"/>
    <lineage>
        <taxon>Eukaryota</taxon>
        <taxon>Metazoa</taxon>
        <taxon>Ecdysozoa</taxon>
        <taxon>Nematoda</taxon>
        <taxon>Chromadorea</taxon>
        <taxon>Rhabditida</taxon>
        <taxon>Rhabditina</taxon>
        <taxon>Diplogasteromorpha</taxon>
        <taxon>Diplogasteroidea</taxon>
        <taxon>Neodiplogasteridae</taxon>
        <taxon>Pristionchus</taxon>
    </lineage>
</organism>
<reference evidence="1" key="1">
    <citation type="submission" date="2023-10" db="EMBL/GenBank/DDBJ databases">
        <title>Genome assembly of Pristionchus species.</title>
        <authorList>
            <person name="Yoshida K."/>
            <person name="Sommer R.J."/>
        </authorList>
    </citation>
    <scope>NUCLEOTIDE SEQUENCE</scope>
    <source>
        <strain evidence="1">RS5133</strain>
    </source>
</reference>
<sequence length="161" mass="17510">AAAIVDLPVVENCHKEFSGDNDDEDDGITCRSNYCLTHRDANTEQRGDSINAAHNFLCQTGPLLARFDILVDNSEMMLPGTCIKYQPSDLSINEDCACPYRDNCTTSSLYPANSGLPKDTRTAGMITCAVTSLLGKVRKCKGHACFIKKKRQPSSVVGCIT</sequence>
<evidence type="ECO:0000313" key="1">
    <source>
        <dbReference type="EMBL" id="GMT21651.1"/>
    </source>
</evidence>
<dbReference type="Proteomes" id="UP001432322">
    <property type="component" value="Unassembled WGS sequence"/>
</dbReference>